<name>A0A2D1KS93_9LACO</name>
<dbReference type="PROSITE" id="PS50949">
    <property type="entry name" value="HTH_GNTR"/>
    <property type="match status" value="1"/>
</dbReference>
<evidence type="ECO:0000313" key="5">
    <source>
        <dbReference type="EMBL" id="ATO44993.1"/>
    </source>
</evidence>
<dbReference type="CDD" id="cd07377">
    <property type="entry name" value="WHTH_GntR"/>
    <property type="match status" value="1"/>
</dbReference>
<dbReference type="AlphaFoldDB" id="A0A2D1KS93"/>
<dbReference type="PANTHER" id="PTHR38445:SF12">
    <property type="entry name" value="GNTR-FAMILY TRANSCRIPTIONAL REGULATOR"/>
    <property type="match status" value="1"/>
</dbReference>
<dbReference type="SUPFAM" id="SSF46785">
    <property type="entry name" value="Winged helix' DNA-binding domain"/>
    <property type="match status" value="1"/>
</dbReference>
<evidence type="ECO:0000256" key="3">
    <source>
        <dbReference type="ARBA" id="ARBA00023163"/>
    </source>
</evidence>
<proteinExistence type="predicted"/>
<dbReference type="Gene3D" id="1.10.10.10">
    <property type="entry name" value="Winged helix-like DNA-binding domain superfamily/Winged helix DNA-binding domain"/>
    <property type="match status" value="1"/>
</dbReference>
<keyword evidence="2" id="KW-0238">DNA-binding</keyword>
<keyword evidence="6" id="KW-1185">Reference proteome</keyword>
<reference evidence="5 6" key="1">
    <citation type="submission" date="2016-10" db="EMBL/GenBank/DDBJ databases">
        <title>The whole genome sequencing and assembly of L. cotyniformis subsp. torquens DSM 20004 strain.</title>
        <authorList>
            <person name="Park M.-K."/>
            <person name="Lee Y.-J."/>
            <person name="Yi H."/>
            <person name="Bahn Y.-S."/>
            <person name="Kim J.F."/>
            <person name="Lee D.-W."/>
        </authorList>
    </citation>
    <scope>NUCLEOTIDE SEQUENCE [LARGE SCALE GENOMIC DNA]</scope>
    <source>
        <strain evidence="5 6">DSM 20004</strain>
    </source>
</reference>
<dbReference type="InterPro" id="IPR036388">
    <property type="entry name" value="WH-like_DNA-bd_sf"/>
</dbReference>
<keyword evidence="1" id="KW-0805">Transcription regulation</keyword>
<dbReference type="PANTHER" id="PTHR38445">
    <property type="entry name" value="HTH-TYPE TRANSCRIPTIONAL REPRESSOR YTRA"/>
    <property type="match status" value="1"/>
</dbReference>
<sequence length="125" mass="13987">MQLRIDMSSEVPLYQQLHDQIILGLATGKLQPGEALPSVRQLADELNINMLTVAKGYNLLKAEGYLISDRRRGTHVATTFQSDDVFMRTLQAQLHLLVAASKIRGLSEQTVKDLVIAQYCEFEGE</sequence>
<dbReference type="OrthoDB" id="9808770at2"/>
<dbReference type="Pfam" id="PF00392">
    <property type="entry name" value="GntR"/>
    <property type="match status" value="1"/>
</dbReference>
<evidence type="ECO:0000256" key="1">
    <source>
        <dbReference type="ARBA" id="ARBA00023015"/>
    </source>
</evidence>
<evidence type="ECO:0000259" key="4">
    <source>
        <dbReference type="PROSITE" id="PS50949"/>
    </source>
</evidence>
<gene>
    <name evidence="5" type="ORF">LC20004_03765</name>
</gene>
<evidence type="ECO:0000256" key="2">
    <source>
        <dbReference type="ARBA" id="ARBA00023125"/>
    </source>
</evidence>
<keyword evidence="3" id="KW-0804">Transcription</keyword>
<dbReference type="SMART" id="SM00345">
    <property type="entry name" value="HTH_GNTR"/>
    <property type="match status" value="1"/>
</dbReference>
<organism evidence="5 6">
    <name type="scientific">Loigolactobacillus coryniformis subsp. torquens DSM 20004 = KCTC 3535</name>
    <dbReference type="NCBI Taxonomy" id="1423822"/>
    <lineage>
        <taxon>Bacteria</taxon>
        <taxon>Bacillati</taxon>
        <taxon>Bacillota</taxon>
        <taxon>Bacilli</taxon>
        <taxon>Lactobacillales</taxon>
        <taxon>Lactobacillaceae</taxon>
        <taxon>Loigolactobacillus</taxon>
    </lineage>
</organism>
<feature type="domain" description="HTH gntR-type" evidence="4">
    <location>
        <begin position="11"/>
        <end position="79"/>
    </location>
</feature>
<protein>
    <submittedName>
        <fullName evidence="5">GntR family transcriptional regulator</fullName>
    </submittedName>
</protein>
<dbReference type="Proteomes" id="UP000223559">
    <property type="component" value="Chromosome"/>
</dbReference>
<dbReference type="InterPro" id="IPR000524">
    <property type="entry name" value="Tscrpt_reg_HTH_GntR"/>
</dbReference>
<dbReference type="KEGG" id="lcy:LC20004_03765"/>
<dbReference type="GO" id="GO:0003677">
    <property type="term" value="F:DNA binding"/>
    <property type="evidence" value="ECO:0007669"/>
    <property type="project" value="UniProtKB-KW"/>
</dbReference>
<accession>A0A2D1KS93</accession>
<evidence type="ECO:0000313" key="6">
    <source>
        <dbReference type="Proteomes" id="UP000223559"/>
    </source>
</evidence>
<dbReference type="EMBL" id="CP017697">
    <property type="protein sequence ID" value="ATO44993.1"/>
    <property type="molecule type" value="Genomic_DNA"/>
</dbReference>
<dbReference type="GO" id="GO:0003700">
    <property type="term" value="F:DNA-binding transcription factor activity"/>
    <property type="evidence" value="ECO:0007669"/>
    <property type="project" value="InterPro"/>
</dbReference>
<dbReference type="InterPro" id="IPR036390">
    <property type="entry name" value="WH_DNA-bd_sf"/>
</dbReference>